<feature type="domain" description="ZMYM2-like/QRICH1 C-terminal" evidence="5">
    <location>
        <begin position="89"/>
        <end position="231"/>
    </location>
</feature>
<sequence>MAASSRFANVSDEEIKVNAVPKSTQNATKYGVRLFEEWFAQQAEFTTEFESMEHLASTGKIAGTVHKNPLTAEVVQKLFEAGELACAETKNPLALLQTTWFYVSLYLGKRGRENQSSMKKSMLRLPVTATGEEFFELNKAEPGAVLSTKNHMGGIDGSEDYGDGKIFSCPGSKRCPVKTIKAYLSHLNPEVDALFQRPKDVSVRFSPEEDSIWFERKVLGHNTLENMLKNMTQRAGIQPYSTNHSLRATTVTVLSSVNVETQQIKAVTGHKSKASIESYSVPSTQAEVVAVPTTAISISTIQEEQNVFIANGVNPSAILPSGSFH</sequence>
<keyword evidence="4" id="KW-0233">DNA recombination</keyword>
<dbReference type="PANTHER" id="PTHR21446">
    <property type="entry name" value="DUF3504 DOMAIN-CONTAINING PROTEIN"/>
    <property type="match status" value="1"/>
</dbReference>
<dbReference type="InterPro" id="IPR013762">
    <property type="entry name" value="Integrase-like_cat_sf"/>
</dbReference>
<evidence type="ECO:0000313" key="6">
    <source>
        <dbReference type="EMBL" id="CAH3176305.1"/>
    </source>
</evidence>
<dbReference type="EMBL" id="CALNXK010000211">
    <property type="protein sequence ID" value="CAH3176305.1"/>
    <property type="molecule type" value="Genomic_DNA"/>
</dbReference>
<dbReference type="Gene3D" id="1.10.443.10">
    <property type="entry name" value="Intergrase catalytic core"/>
    <property type="match status" value="1"/>
</dbReference>
<keyword evidence="7" id="KW-1185">Reference proteome</keyword>
<evidence type="ECO:0000256" key="2">
    <source>
        <dbReference type="ARBA" id="ARBA00022553"/>
    </source>
</evidence>
<accession>A0ABN8RA98</accession>
<keyword evidence="2" id="KW-0597">Phosphoprotein</keyword>
<dbReference type="Proteomes" id="UP001159405">
    <property type="component" value="Unassembled WGS sequence"/>
</dbReference>
<evidence type="ECO:0000256" key="1">
    <source>
        <dbReference type="ARBA" id="ARBA00022499"/>
    </source>
</evidence>
<proteinExistence type="predicted"/>
<evidence type="ECO:0000256" key="4">
    <source>
        <dbReference type="ARBA" id="ARBA00023172"/>
    </source>
</evidence>
<gene>
    <name evidence="6" type="ORF">PLOB_00018024</name>
</gene>
<name>A0ABN8RA98_9CNID</name>
<protein>
    <recommendedName>
        <fullName evidence="5">ZMYM2-like/QRICH1 C-terminal domain-containing protein</fullName>
    </recommendedName>
</protein>
<reference evidence="6 7" key="1">
    <citation type="submission" date="2022-05" db="EMBL/GenBank/DDBJ databases">
        <authorList>
            <consortium name="Genoscope - CEA"/>
            <person name="William W."/>
        </authorList>
    </citation>
    <scope>NUCLEOTIDE SEQUENCE [LARGE SCALE GENOMIC DNA]</scope>
</reference>
<keyword evidence="3" id="KW-0832">Ubl conjugation</keyword>
<dbReference type="InterPro" id="IPR011010">
    <property type="entry name" value="DNA_brk_join_enz"/>
</dbReference>
<evidence type="ECO:0000256" key="3">
    <source>
        <dbReference type="ARBA" id="ARBA00022843"/>
    </source>
</evidence>
<dbReference type="PANTHER" id="PTHR21446:SF12">
    <property type="entry name" value="POTASSIUM CHANNEL TETRAMERIZATION DOMAIN CONTAINING 1"/>
    <property type="match status" value="1"/>
</dbReference>
<comment type="caution">
    <text evidence="6">The sequence shown here is derived from an EMBL/GenBank/DDBJ whole genome shotgun (WGS) entry which is preliminary data.</text>
</comment>
<evidence type="ECO:0000259" key="5">
    <source>
        <dbReference type="Pfam" id="PF12012"/>
    </source>
</evidence>
<keyword evidence="1" id="KW-1017">Isopeptide bond</keyword>
<dbReference type="InterPro" id="IPR021893">
    <property type="entry name" value="ZMYM2-like_C"/>
</dbReference>
<dbReference type="InterPro" id="IPR052787">
    <property type="entry name" value="MAVS"/>
</dbReference>
<dbReference type="Pfam" id="PF12012">
    <property type="entry name" value="DUF3504"/>
    <property type="match status" value="1"/>
</dbReference>
<organism evidence="6 7">
    <name type="scientific">Porites lobata</name>
    <dbReference type="NCBI Taxonomy" id="104759"/>
    <lineage>
        <taxon>Eukaryota</taxon>
        <taxon>Metazoa</taxon>
        <taxon>Cnidaria</taxon>
        <taxon>Anthozoa</taxon>
        <taxon>Hexacorallia</taxon>
        <taxon>Scleractinia</taxon>
        <taxon>Fungiina</taxon>
        <taxon>Poritidae</taxon>
        <taxon>Porites</taxon>
    </lineage>
</organism>
<evidence type="ECO:0000313" key="7">
    <source>
        <dbReference type="Proteomes" id="UP001159405"/>
    </source>
</evidence>
<dbReference type="SUPFAM" id="SSF56349">
    <property type="entry name" value="DNA breaking-rejoining enzymes"/>
    <property type="match status" value="1"/>
</dbReference>